<reference evidence="4" key="2">
    <citation type="journal article" date="2013" name="Nat. Commun.">
        <title>Genome of the Chinese tree shrew.</title>
        <authorList>
            <person name="Fan Y."/>
            <person name="Huang Z.Y."/>
            <person name="Cao C.C."/>
            <person name="Chen C.S."/>
            <person name="Chen Y.X."/>
            <person name="Fan D.D."/>
            <person name="He J."/>
            <person name="Hou H.L."/>
            <person name="Hu L."/>
            <person name="Hu X.T."/>
            <person name="Jiang X.T."/>
            <person name="Lai R."/>
            <person name="Lang Y.S."/>
            <person name="Liang B."/>
            <person name="Liao S.G."/>
            <person name="Mu D."/>
            <person name="Ma Y.Y."/>
            <person name="Niu Y.Y."/>
            <person name="Sun X.Q."/>
            <person name="Xia J.Q."/>
            <person name="Xiao J."/>
            <person name="Xiong Z.Q."/>
            <person name="Xu L."/>
            <person name="Yang L."/>
            <person name="Zhang Y."/>
            <person name="Zhao W."/>
            <person name="Zhao X.D."/>
            <person name="Zheng Y.T."/>
            <person name="Zhou J.M."/>
            <person name="Zhu Y.B."/>
            <person name="Zhang G.J."/>
            <person name="Wang J."/>
            <person name="Yao Y.G."/>
        </authorList>
    </citation>
    <scope>NUCLEOTIDE SEQUENCE [LARGE SCALE GENOMIC DNA]</scope>
</reference>
<organism evidence="3 4">
    <name type="scientific">Tupaia chinensis</name>
    <name type="common">Chinese tree shrew</name>
    <name type="synonym">Tupaia belangeri chinensis</name>
    <dbReference type="NCBI Taxonomy" id="246437"/>
    <lineage>
        <taxon>Eukaryota</taxon>
        <taxon>Metazoa</taxon>
        <taxon>Chordata</taxon>
        <taxon>Craniata</taxon>
        <taxon>Vertebrata</taxon>
        <taxon>Euteleostomi</taxon>
        <taxon>Mammalia</taxon>
        <taxon>Eutheria</taxon>
        <taxon>Euarchontoglires</taxon>
        <taxon>Scandentia</taxon>
        <taxon>Tupaiidae</taxon>
        <taxon>Tupaia</taxon>
    </lineage>
</organism>
<dbReference type="GO" id="GO:0005737">
    <property type="term" value="C:cytoplasm"/>
    <property type="evidence" value="ECO:0007669"/>
    <property type="project" value="TreeGrafter"/>
</dbReference>
<keyword evidence="4" id="KW-1185">Reference proteome</keyword>
<name>L9L7B9_TUPCH</name>
<accession>L9L7B9</accession>
<dbReference type="EMBL" id="KB320477">
    <property type="protein sequence ID" value="ELW70990.1"/>
    <property type="molecule type" value="Genomic_DNA"/>
</dbReference>
<dbReference type="PANTHER" id="PTHR21096">
    <property type="entry name" value="PROTEIN FAM136A"/>
    <property type="match status" value="1"/>
</dbReference>
<evidence type="ECO:0000313" key="4">
    <source>
        <dbReference type="Proteomes" id="UP000011518"/>
    </source>
</evidence>
<reference evidence="4" key="1">
    <citation type="submission" date="2012-07" db="EMBL/GenBank/DDBJ databases">
        <title>Genome of the Chinese tree shrew, a rising model animal genetically related to primates.</title>
        <authorList>
            <person name="Zhang G."/>
            <person name="Fan Y."/>
            <person name="Yao Y."/>
            <person name="Huang Z."/>
        </authorList>
    </citation>
    <scope>NUCLEOTIDE SEQUENCE [LARGE SCALE GENOMIC DNA]</scope>
</reference>
<dbReference type="InterPro" id="IPR008560">
    <property type="entry name" value="DUF842_euk"/>
</dbReference>
<evidence type="ECO:0000256" key="1">
    <source>
        <dbReference type="ARBA" id="ARBA00009952"/>
    </source>
</evidence>
<dbReference type="PANTHER" id="PTHR21096:SF0">
    <property type="entry name" value="PROTEIN FAM136A"/>
    <property type="match status" value="1"/>
</dbReference>
<dbReference type="InParanoid" id="L9L7B9"/>
<comment type="similarity">
    <text evidence="1">Belongs to the FAM136 family.</text>
</comment>
<proteinExistence type="inferred from homology"/>
<dbReference type="AlphaFoldDB" id="L9L7B9"/>
<gene>
    <name evidence="3" type="ORF">TREES_T100015689</name>
</gene>
<dbReference type="Proteomes" id="UP000011518">
    <property type="component" value="Unassembled WGS sequence"/>
</dbReference>
<evidence type="ECO:0000256" key="2">
    <source>
        <dbReference type="ARBA" id="ARBA00017657"/>
    </source>
</evidence>
<dbReference type="Pfam" id="PF05811">
    <property type="entry name" value="DUF842"/>
    <property type="match status" value="1"/>
</dbReference>
<evidence type="ECO:0000313" key="3">
    <source>
        <dbReference type="EMBL" id="ELW70990.1"/>
    </source>
</evidence>
<sequence length="120" mass="13069">MAELQQLRVQEAVDSTVKSLERENLRKLQGLLFWCSAGCCEDNQASMQQVHQCIKCCHTPLAQAQALVTNELGKFQDHLARCTTHCNDKGEDLIDAGSKALRGSGSWTVACPGVGMTTCT</sequence>
<protein>
    <recommendedName>
        <fullName evidence="2">Protein FAM136A</fullName>
    </recommendedName>
</protein>